<dbReference type="Proteomes" id="UP001149074">
    <property type="component" value="Unassembled WGS sequence"/>
</dbReference>
<sequence>MHILKAALLAFMALTPSTLARQIRSRTEQITPEVEYYYKSHNLALDTYKPSSSDTMQEQATKMISCSMGKMDCGTDMFCDLELMTCMTKVPVGMSCHSNEGCTSGVCGNANMCVPKAGEYGSHCMDPSMCKEGMTCRYGMMNMDHMECLDMVKGAYGADCAVDNDCNAGLYCRNMDMMDGKGSDVSQSKMICMTMTGMRSCKPAGLACGNSSQCCSGRCLILAGTVIPRCV</sequence>
<evidence type="ECO:0000256" key="3">
    <source>
        <dbReference type="ARBA" id="ARBA00022525"/>
    </source>
</evidence>
<name>A0A9W9G5E1_9EURO</name>
<keyword evidence="7" id="KW-0732">Signal</keyword>
<evidence type="ECO:0000256" key="4">
    <source>
        <dbReference type="ARBA" id="ARBA00022656"/>
    </source>
</evidence>
<dbReference type="GO" id="GO:0019855">
    <property type="term" value="F:calcium channel inhibitor activity"/>
    <property type="evidence" value="ECO:0007669"/>
    <property type="project" value="InterPro"/>
</dbReference>
<evidence type="ECO:0000313" key="8">
    <source>
        <dbReference type="EMBL" id="KAJ5112332.1"/>
    </source>
</evidence>
<dbReference type="InterPro" id="IPR012632">
    <property type="entry name" value="Scorpion_calcine"/>
</dbReference>
<keyword evidence="3" id="KW-0964">Secreted</keyword>
<dbReference type="GO" id="GO:0090729">
    <property type="term" value="F:toxin activity"/>
    <property type="evidence" value="ECO:0007669"/>
    <property type="project" value="UniProtKB-KW"/>
</dbReference>
<gene>
    <name evidence="8" type="ORF">N7532_000377</name>
</gene>
<dbReference type="PROSITE" id="PS60028">
    <property type="entry name" value="SCORPION_CALCINE"/>
    <property type="match status" value="1"/>
</dbReference>
<keyword evidence="5" id="KW-1015">Disulfide bond</keyword>
<reference evidence="8" key="1">
    <citation type="submission" date="2022-11" db="EMBL/GenBank/DDBJ databases">
        <authorList>
            <person name="Petersen C."/>
        </authorList>
    </citation>
    <scope>NUCLEOTIDE SEQUENCE</scope>
    <source>
        <strain evidence="8">IBT 30761</strain>
    </source>
</reference>
<proteinExistence type="inferred from homology"/>
<accession>A0A9W9G5E1</accession>
<evidence type="ECO:0000256" key="2">
    <source>
        <dbReference type="ARBA" id="ARBA00008992"/>
    </source>
</evidence>
<organism evidence="8 9">
    <name type="scientific">Penicillium argentinense</name>
    <dbReference type="NCBI Taxonomy" id="1131581"/>
    <lineage>
        <taxon>Eukaryota</taxon>
        <taxon>Fungi</taxon>
        <taxon>Dikarya</taxon>
        <taxon>Ascomycota</taxon>
        <taxon>Pezizomycotina</taxon>
        <taxon>Eurotiomycetes</taxon>
        <taxon>Eurotiomycetidae</taxon>
        <taxon>Eurotiales</taxon>
        <taxon>Aspergillaceae</taxon>
        <taxon>Penicillium</taxon>
    </lineage>
</organism>
<dbReference type="EMBL" id="JAPQKI010000001">
    <property type="protein sequence ID" value="KAJ5112332.1"/>
    <property type="molecule type" value="Genomic_DNA"/>
</dbReference>
<evidence type="ECO:0000256" key="1">
    <source>
        <dbReference type="ARBA" id="ARBA00004613"/>
    </source>
</evidence>
<evidence type="ECO:0000256" key="5">
    <source>
        <dbReference type="ARBA" id="ARBA00023157"/>
    </source>
</evidence>
<comment type="similarity">
    <text evidence="2">Belongs to the scorpion calcin family.</text>
</comment>
<comment type="caution">
    <text evidence="8">The sequence shown here is derived from an EMBL/GenBank/DDBJ whole genome shotgun (WGS) entry which is preliminary data.</text>
</comment>
<evidence type="ECO:0000256" key="7">
    <source>
        <dbReference type="SAM" id="SignalP"/>
    </source>
</evidence>
<protein>
    <submittedName>
        <fullName evidence="8">Uncharacterized protein</fullName>
    </submittedName>
</protein>
<keyword evidence="9" id="KW-1185">Reference proteome</keyword>
<evidence type="ECO:0000256" key="6">
    <source>
        <dbReference type="ARBA" id="ARBA00023297"/>
    </source>
</evidence>
<feature type="signal peptide" evidence="7">
    <location>
        <begin position="1"/>
        <end position="20"/>
    </location>
</feature>
<keyword evidence="4" id="KW-0800">Toxin</keyword>
<feature type="chain" id="PRO_5040977292" evidence="7">
    <location>
        <begin position="21"/>
        <end position="231"/>
    </location>
</feature>
<keyword evidence="6" id="KW-1219">Ryanodine-sensitive calcium-release channel impairing toxin</keyword>
<keyword evidence="6" id="KW-0872">Ion channel impairing toxin</keyword>
<keyword evidence="6" id="KW-0108">Calcium channel impairing toxin</keyword>
<dbReference type="GO" id="GO:0005576">
    <property type="term" value="C:extracellular region"/>
    <property type="evidence" value="ECO:0007669"/>
    <property type="project" value="UniProtKB-SubCell"/>
</dbReference>
<dbReference type="GeneID" id="81351860"/>
<dbReference type="AlphaFoldDB" id="A0A9W9G5E1"/>
<dbReference type="RefSeq" id="XP_056480105.1">
    <property type="nucleotide sequence ID" value="XM_056612881.1"/>
</dbReference>
<comment type="subcellular location">
    <subcellularLocation>
        <location evidence="1">Secreted</location>
    </subcellularLocation>
</comment>
<evidence type="ECO:0000313" key="9">
    <source>
        <dbReference type="Proteomes" id="UP001149074"/>
    </source>
</evidence>
<reference evidence="8" key="2">
    <citation type="journal article" date="2023" name="IMA Fungus">
        <title>Comparative genomic study of the Penicillium genus elucidates a diverse pangenome and 15 lateral gene transfer events.</title>
        <authorList>
            <person name="Petersen C."/>
            <person name="Sorensen T."/>
            <person name="Nielsen M.R."/>
            <person name="Sondergaard T.E."/>
            <person name="Sorensen J.L."/>
            <person name="Fitzpatrick D.A."/>
            <person name="Frisvad J.C."/>
            <person name="Nielsen K.L."/>
        </authorList>
    </citation>
    <scope>NUCLEOTIDE SEQUENCE</scope>
    <source>
        <strain evidence="8">IBT 30761</strain>
    </source>
</reference>